<dbReference type="GO" id="GO:0004553">
    <property type="term" value="F:hydrolase activity, hydrolyzing O-glycosyl compounds"/>
    <property type="evidence" value="ECO:0007669"/>
    <property type="project" value="InterPro"/>
</dbReference>
<evidence type="ECO:0000256" key="2">
    <source>
        <dbReference type="ARBA" id="ARBA00023295"/>
    </source>
</evidence>
<dbReference type="InterPro" id="IPR001547">
    <property type="entry name" value="Glyco_hydro_5"/>
</dbReference>
<dbReference type="Gene3D" id="3.40.50.880">
    <property type="match status" value="1"/>
</dbReference>
<accession>A0A3A9W647</accession>
<dbReference type="Pfam" id="PF00150">
    <property type="entry name" value="Cellulase"/>
    <property type="match status" value="1"/>
</dbReference>
<evidence type="ECO:0000313" key="4">
    <source>
        <dbReference type="EMBL" id="RKN08675.1"/>
    </source>
</evidence>
<reference evidence="6 7" key="1">
    <citation type="submission" date="2018-09" db="EMBL/GenBank/DDBJ databases">
        <title>Streptomyces sp. nov. DS1-2, an endophytic actinomycete isolated from roots of Dendrobium scabrilingue.</title>
        <authorList>
            <person name="Kuncharoen N."/>
            <person name="Kudo T."/>
            <person name="Ohkuma M."/>
            <person name="Yuki M."/>
            <person name="Tanasupawat S."/>
        </authorList>
    </citation>
    <scope>NUCLEOTIDE SEQUENCE [LARGE SCALE GENOMIC DNA]</scope>
    <source>
        <strain evidence="4 7">AZ1-7</strain>
        <strain evidence="5 6">DS1-2</strain>
    </source>
</reference>
<dbReference type="SUPFAM" id="SSF51445">
    <property type="entry name" value="(Trans)glycosidases"/>
    <property type="match status" value="1"/>
</dbReference>
<dbReference type="OrthoDB" id="9800974at2"/>
<dbReference type="Proteomes" id="UP000275024">
    <property type="component" value="Unassembled WGS sequence"/>
</dbReference>
<sequence>MKRNAAKIDGSTVWVGVNYWSRTGGPLMWRDYQPDVIDEELRVMRDHGITLTRSFFYWPDFMPAENTLDPDMLARYDDFLDRHHALGMTTIPTFLVGHMSGQNWDPAWRRGRDIFGDASFVAQQEWYVRELAGRWKDHPAVAAWLLTNEIPIYGHWQSRGIGTLDPAAVTAWAATLINAAREAGVRQPVSIGDGAWGVEVTGADNGFRIRDLEPLIDFHGPHVYRMETDPVRQHLGAAFVCELLGPIGGKPVIMEEFGVTSDYVSEKNATHYYRQVLHNTLLAGATGWIPWNNTDYDALWNQEPYSHHPFEMHFGLTDDQGRPKEQLREVRRFTDVLRAVDAPRLRRPDTQVALVVSSFLEKPYPFTQPEDHTSVFAHTRQAYVAAREADLPVGVAREADGLPDDCALYLLPSAKQLTAPGWRHLVERAHAGATVYASYFVGEHGVQRGPWWPKLDETFGVVKQLRYGLVDPIEDDEVRVTFRRDFGTIRAGEELVFPVAGTENSRSYLPVEPREAEVVATDAHGRPFLLENAAGSGRLVLCTYPIEHMAALTPRVNPEPTWRLYAALAEVAGVAPEVTVDDPRVLVGRMEHEDGRSFVWFVSQHPEPLTVRPRIAEKAGALRDLTGQSFPAIELFHYGVVVTELTTDESQ</sequence>
<dbReference type="EMBL" id="RBDY01000010">
    <property type="protein sequence ID" value="RKN21833.1"/>
    <property type="molecule type" value="Genomic_DNA"/>
</dbReference>
<evidence type="ECO:0000313" key="5">
    <source>
        <dbReference type="EMBL" id="RKN21833.1"/>
    </source>
</evidence>
<keyword evidence="1" id="KW-0378">Hydrolase</keyword>
<evidence type="ECO:0000256" key="1">
    <source>
        <dbReference type="ARBA" id="ARBA00022801"/>
    </source>
</evidence>
<evidence type="ECO:0000259" key="3">
    <source>
        <dbReference type="Pfam" id="PF00150"/>
    </source>
</evidence>
<dbReference type="Gene3D" id="3.20.20.80">
    <property type="entry name" value="Glycosidases"/>
    <property type="match status" value="1"/>
</dbReference>
<evidence type="ECO:0000313" key="7">
    <source>
        <dbReference type="Proteomes" id="UP000275024"/>
    </source>
</evidence>
<proteinExistence type="predicted"/>
<protein>
    <submittedName>
        <fullName evidence="4">Beta-mannosidase</fullName>
    </submittedName>
</protein>
<comment type="caution">
    <text evidence="4">The sequence shown here is derived from an EMBL/GenBank/DDBJ whole genome shotgun (WGS) entry which is preliminary data.</text>
</comment>
<feature type="domain" description="Glycoside hydrolase family 5" evidence="3">
    <location>
        <begin position="36"/>
        <end position="295"/>
    </location>
</feature>
<evidence type="ECO:0000313" key="6">
    <source>
        <dbReference type="Proteomes" id="UP000268652"/>
    </source>
</evidence>
<organism evidence="4 7">
    <name type="scientific">Streptomyces radicis</name>
    <dbReference type="NCBI Taxonomy" id="1750517"/>
    <lineage>
        <taxon>Bacteria</taxon>
        <taxon>Bacillati</taxon>
        <taxon>Actinomycetota</taxon>
        <taxon>Actinomycetes</taxon>
        <taxon>Kitasatosporales</taxon>
        <taxon>Streptomycetaceae</taxon>
        <taxon>Streptomyces</taxon>
    </lineage>
</organism>
<dbReference type="InterPro" id="IPR017853">
    <property type="entry name" value="GH"/>
</dbReference>
<dbReference type="Proteomes" id="UP000268652">
    <property type="component" value="Unassembled WGS sequence"/>
</dbReference>
<dbReference type="EMBL" id="RBDX01000010">
    <property type="protein sequence ID" value="RKN08675.1"/>
    <property type="molecule type" value="Genomic_DNA"/>
</dbReference>
<keyword evidence="6" id="KW-1185">Reference proteome</keyword>
<dbReference type="InterPro" id="IPR029062">
    <property type="entry name" value="Class_I_gatase-like"/>
</dbReference>
<gene>
    <name evidence="5" type="ORF">D7318_15845</name>
    <name evidence="4" type="ORF">D7319_14890</name>
</gene>
<dbReference type="RefSeq" id="WP_120697754.1">
    <property type="nucleotide sequence ID" value="NZ_RBDX01000010.1"/>
</dbReference>
<dbReference type="GO" id="GO:0000272">
    <property type="term" value="P:polysaccharide catabolic process"/>
    <property type="evidence" value="ECO:0007669"/>
    <property type="project" value="InterPro"/>
</dbReference>
<name>A0A3A9W647_9ACTN</name>
<dbReference type="AlphaFoldDB" id="A0A3A9W647"/>
<keyword evidence="2" id="KW-0326">Glycosidase</keyword>